<keyword evidence="1" id="KW-1133">Transmembrane helix</keyword>
<sequence length="190" mass="21401">MTSIEVTRMILLGEITTISAISPYVFSLVGLGLIILVIYILNKNQVKAVQNMSEKALQIQGQVFEDMQEQTTNLSTMAKDKVNQVLEEYKRFLPYAEQLGLKVESFNIEAGVLPKIEMTLRGSIDAIKKETIERIKSENQNNQLLFAVLNAILLAKQWNDVLLDAYIDIFKDIVVDVKLGIPPSVGIRFQ</sequence>
<keyword evidence="1" id="KW-0812">Transmembrane</keyword>
<reference evidence="2 3" key="1">
    <citation type="submission" date="2024-09" db="EMBL/GenBank/DDBJ databases">
        <title>Floridaenema gen nov. (Aerosakkonemataceae, Aerosakkonematales ord. nov., Cyanobacteria) from benthic tropical and subtropical fresh waters, with the description of four new species.</title>
        <authorList>
            <person name="Moretto J.A."/>
            <person name="Berthold D.E."/>
            <person name="Lefler F.W."/>
            <person name="Huang I.-S."/>
            <person name="Laughinghouse H. IV."/>
        </authorList>
    </citation>
    <scope>NUCLEOTIDE SEQUENCE [LARGE SCALE GENOMIC DNA]</scope>
    <source>
        <strain evidence="2 3">BLCC-F154</strain>
    </source>
</reference>
<evidence type="ECO:0000313" key="2">
    <source>
        <dbReference type="EMBL" id="MFB2934702.1"/>
    </source>
</evidence>
<dbReference type="EMBL" id="JBHFNS010000019">
    <property type="protein sequence ID" value="MFB2934702.1"/>
    <property type="molecule type" value="Genomic_DNA"/>
</dbReference>
<name>A0ABV4Y7C5_9CYAN</name>
<dbReference type="RefSeq" id="WP_413256228.1">
    <property type="nucleotide sequence ID" value="NZ_JBHFNS010000019.1"/>
</dbReference>
<accession>A0ABV4Y7C5</accession>
<keyword evidence="1" id="KW-0472">Membrane</keyword>
<dbReference type="Proteomes" id="UP001576776">
    <property type="component" value="Unassembled WGS sequence"/>
</dbReference>
<proteinExistence type="predicted"/>
<evidence type="ECO:0000313" key="3">
    <source>
        <dbReference type="Proteomes" id="UP001576776"/>
    </source>
</evidence>
<feature type="transmembrane region" description="Helical" evidence="1">
    <location>
        <begin position="20"/>
        <end position="41"/>
    </location>
</feature>
<comment type="caution">
    <text evidence="2">The sequence shown here is derived from an EMBL/GenBank/DDBJ whole genome shotgun (WGS) entry which is preliminary data.</text>
</comment>
<organism evidence="2 3">
    <name type="scientific">Floridaenema fluviatile BLCC-F154</name>
    <dbReference type="NCBI Taxonomy" id="3153640"/>
    <lineage>
        <taxon>Bacteria</taxon>
        <taxon>Bacillati</taxon>
        <taxon>Cyanobacteriota</taxon>
        <taxon>Cyanophyceae</taxon>
        <taxon>Oscillatoriophycideae</taxon>
        <taxon>Aerosakkonematales</taxon>
        <taxon>Aerosakkonemataceae</taxon>
        <taxon>Floridanema</taxon>
        <taxon>Floridanema fluviatile</taxon>
    </lineage>
</organism>
<gene>
    <name evidence="2" type="ORF">ACE1B6_05440</name>
</gene>
<evidence type="ECO:0000256" key="1">
    <source>
        <dbReference type="SAM" id="Phobius"/>
    </source>
</evidence>
<keyword evidence="3" id="KW-1185">Reference proteome</keyword>
<protein>
    <submittedName>
        <fullName evidence="2">Uncharacterized protein</fullName>
    </submittedName>
</protein>